<keyword evidence="1" id="KW-0812">Transmembrane</keyword>
<dbReference type="InterPro" id="IPR036259">
    <property type="entry name" value="MFS_trans_sf"/>
</dbReference>
<feature type="transmembrane region" description="Helical" evidence="1">
    <location>
        <begin position="465"/>
        <end position="491"/>
    </location>
</feature>
<organism evidence="2 3">
    <name type="scientific">Argiope bruennichi</name>
    <name type="common">Wasp spider</name>
    <name type="synonym">Aranea bruennichi</name>
    <dbReference type="NCBI Taxonomy" id="94029"/>
    <lineage>
        <taxon>Eukaryota</taxon>
        <taxon>Metazoa</taxon>
        <taxon>Ecdysozoa</taxon>
        <taxon>Arthropoda</taxon>
        <taxon>Chelicerata</taxon>
        <taxon>Arachnida</taxon>
        <taxon>Araneae</taxon>
        <taxon>Araneomorphae</taxon>
        <taxon>Entelegynae</taxon>
        <taxon>Araneoidea</taxon>
        <taxon>Araneidae</taxon>
        <taxon>Argiope</taxon>
    </lineage>
</organism>
<feature type="transmembrane region" description="Helical" evidence="1">
    <location>
        <begin position="557"/>
        <end position="577"/>
    </location>
</feature>
<gene>
    <name evidence="2" type="ORF">HNY73_012759</name>
</gene>
<comment type="caution">
    <text evidence="2">The sequence shown here is derived from an EMBL/GenBank/DDBJ whole genome shotgun (WGS) entry which is preliminary data.</text>
</comment>
<sequence length="688" mass="75120">MVGVSGKKRKVEGPDNGYAWIVAVAACVINFIMAGLGRMSGILFVAFIELFGVDRRSASMPSSVRSSARNLLGPIVGILGQKYGVRSITMIGGIVASTSAISCFFVNEITWITVLWGGLNGMGNALTVTLPQVIIGQYFDKYRTTASGMAFSGGCLGSFLFPVLLENLIHSFGIEGTFLIIGGIIMHTIPAAMILTKPSWLKSKKQAKDIENADKPKFVISTESSVSDEVAERAVKRRLAKQESMKNFLKNGPSLRILRQNSDIVAKILSNAAPDVQTSVLDMDSEKAALYMESCLCSEMEILLQSIETSLGIRSSQQNLNLTSVNLAIPEKEPLKMMRSMKGPYLAVEQPLGSCGIKKSKSVPDLFKMSNEPCVNVLSKLKVLLGMKISQITSVCPGESKRRILKVSKELKKLYHVSAKLDINGNGVSSVHSAKYLVSTNGTDHSSNSFWDHIKTAIKLHVNPMFLLICLCRAVHFIVFIPVMTIVVDFVMDKGLLEQDGKYAIAVLSLGDLAGRLCFGWVTDKGFLSLPKYMMLVMIAHGASTAFLPLMQTQLTIFIVLGIFGLLQGSLFVRHPVLVSKYMGKHEQSIAMGCVNFFSGILGFGLPTYIGFFRDTLDSYDYIFFINGAGGALVGLLWALEPYLLRRSTRISDKSGSIAEQLTKLYIVCTILDSEISLSFKNACCISR</sequence>
<dbReference type="Proteomes" id="UP000807504">
    <property type="component" value="Unassembled WGS sequence"/>
</dbReference>
<feature type="transmembrane region" description="Helical" evidence="1">
    <location>
        <begin position="113"/>
        <end position="134"/>
    </location>
</feature>
<evidence type="ECO:0000313" key="2">
    <source>
        <dbReference type="EMBL" id="KAF8782477.1"/>
    </source>
</evidence>
<evidence type="ECO:0000256" key="1">
    <source>
        <dbReference type="SAM" id="Phobius"/>
    </source>
</evidence>
<feature type="transmembrane region" description="Helical" evidence="1">
    <location>
        <begin position="503"/>
        <end position="522"/>
    </location>
</feature>
<feature type="transmembrane region" description="Helical" evidence="1">
    <location>
        <begin position="534"/>
        <end position="551"/>
    </location>
</feature>
<proteinExistence type="predicted"/>
<reference evidence="2" key="2">
    <citation type="submission" date="2020-06" db="EMBL/GenBank/DDBJ databases">
        <authorList>
            <person name="Sheffer M."/>
        </authorList>
    </citation>
    <scope>NUCLEOTIDE SEQUENCE</scope>
</reference>
<dbReference type="PROSITE" id="PS51257">
    <property type="entry name" value="PROKAR_LIPOPROTEIN"/>
    <property type="match status" value="1"/>
</dbReference>
<name>A0A8T0EY24_ARGBR</name>
<keyword evidence="1" id="KW-1133">Transmembrane helix</keyword>
<dbReference type="PANTHER" id="PTHR11360">
    <property type="entry name" value="MONOCARBOXYLATE TRANSPORTER"/>
    <property type="match status" value="1"/>
</dbReference>
<protein>
    <submittedName>
        <fullName evidence="2">Monocarboxylate transporter 12 like protein</fullName>
    </submittedName>
</protein>
<evidence type="ECO:0000313" key="3">
    <source>
        <dbReference type="Proteomes" id="UP000807504"/>
    </source>
</evidence>
<reference evidence="2" key="1">
    <citation type="journal article" date="2020" name="bioRxiv">
        <title>Chromosome-level reference genome of the European wasp spider Argiope bruennichi: a resource for studies on range expansion and evolutionary adaptation.</title>
        <authorList>
            <person name="Sheffer M.M."/>
            <person name="Hoppe A."/>
            <person name="Krehenwinkel H."/>
            <person name="Uhl G."/>
            <person name="Kuss A.W."/>
            <person name="Jensen L."/>
            <person name="Jensen C."/>
            <person name="Gillespie R.G."/>
            <person name="Hoff K.J."/>
            <person name="Prost S."/>
        </authorList>
    </citation>
    <scope>NUCLEOTIDE SEQUENCE</scope>
</reference>
<feature type="transmembrane region" description="Helical" evidence="1">
    <location>
        <begin position="589"/>
        <end position="610"/>
    </location>
</feature>
<accession>A0A8T0EY24</accession>
<feature type="transmembrane region" description="Helical" evidence="1">
    <location>
        <begin position="622"/>
        <end position="640"/>
    </location>
</feature>
<dbReference type="InterPro" id="IPR050327">
    <property type="entry name" value="Proton-linked_MCT"/>
</dbReference>
<dbReference type="SUPFAM" id="SSF103473">
    <property type="entry name" value="MFS general substrate transporter"/>
    <property type="match status" value="1"/>
</dbReference>
<dbReference type="Pfam" id="PF07690">
    <property type="entry name" value="MFS_1"/>
    <property type="match status" value="1"/>
</dbReference>
<dbReference type="PANTHER" id="PTHR11360:SF303">
    <property type="entry name" value="MAJOR FACILITATOR SUPERFAMILY (MFS) PROFILE DOMAIN-CONTAINING PROTEIN"/>
    <property type="match status" value="1"/>
</dbReference>
<dbReference type="EMBL" id="JABXBU010001863">
    <property type="protein sequence ID" value="KAF8782477.1"/>
    <property type="molecule type" value="Genomic_DNA"/>
</dbReference>
<feature type="transmembrane region" description="Helical" evidence="1">
    <location>
        <begin position="177"/>
        <end position="196"/>
    </location>
</feature>
<dbReference type="InterPro" id="IPR011701">
    <property type="entry name" value="MFS"/>
</dbReference>
<dbReference type="Gene3D" id="1.20.1250.20">
    <property type="entry name" value="MFS general substrate transporter like domains"/>
    <property type="match status" value="2"/>
</dbReference>
<feature type="transmembrane region" description="Helical" evidence="1">
    <location>
        <begin position="88"/>
        <end position="107"/>
    </location>
</feature>
<keyword evidence="1" id="KW-0472">Membrane</keyword>
<dbReference type="GO" id="GO:0008028">
    <property type="term" value="F:monocarboxylic acid transmembrane transporter activity"/>
    <property type="evidence" value="ECO:0007669"/>
    <property type="project" value="TreeGrafter"/>
</dbReference>
<dbReference type="AlphaFoldDB" id="A0A8T0EY24"/>
<keyword evidence="3" id="KW-1185">Reference proteome</keyword>
<feature type="transmembrane region" description="Helical" evidence="1">
    <location>
        <begin position="20"/>
        <end position="53"/>
    </location>
</feature>